<dbReference type="InterPro" id="IPR000914">
    <property type="entry name" value="SBP_5_dom"/>
</dbReference>
<dbReference type="RefSeq" id="WP_006289351.1">
    <property type="nucleotide sequence ID" value="NZ_AP012333.1"/>
</dbReference>
<comment type="caution">
    <text evidence="3">The sequence shown here is derived from an EMBL/GenBank/DDBJ whole genome shotgun (WGS) entry which is preliminary data.</text>
</comment>
<dbReference type="PATRIC" id="fig|864564.6.peg.743"/>
<reference evidence="3 4" key="1">
    <citation type="submission" date="2010-12" db="EMBL/GenBank/DDBJ databases">
        <authorList>
            <person name="Muzny D."/>
            <person name="Qin X."/>
            <person name="Buhay C."/>
            <person name="Dugan-Rocha S."/>
            <person name="Ding Y."/>
            <person name="Chen G."/>
            <person name="Hawes A."/>
            <person name="Holder M."/>
            <person name="Jhangiani S."/>
            <person name="Johnson A."/>
            <person name="Khan Z."/>
            <person name="Li Z."/>
            <person name="Liu W."/>
            <person name="Liu X."/>
            <person name="Perez L."/>
            <person name="Shen H."/>
            <person name="Wang Q."/>
            <person name="Watt J."/>
            <person name="Xi L."/>
            <person name="Xin Y."/>
            <person name="Zhou J."/>
            <person name="Deng J."/>
            <person name="Jiang H."/>
            <person name="Liu Y."/>
            <person name="Qu J."/>
            <person name="Song X.-Z."/>
            <person name="Zhang L."/>
            <person name="Villasana D."/>
            <person name="Johnson A."/>
            <person name="Liu J."/>
            <person name="Liyanage D."/>
            <person name="Lorensuhewa L."/>
            <person name="Robinson T."/>
            <person name="Song A."/>
            <person name="Song B.-B."/>
            <person name="Dinh H."/>
            <person name="Thornton R."/>
            <person name="Coyle M."/>
            <person name="Francisco L."/>
            <person name="Jackson L."/>
            <person name="Javaid M."/>
            <person name="Korchina V."/>
            <person name="Kovar C."/>
            <person name="Mata R."/>
            <person name="Mathew T."/>
            <person name="Ngo R."/>
            <person name="Nguyen L."/>
            <person name="Nguyen N."/>
            <person name="Okwuonu G."/>
            <person name="Ongeri F."/>
            <person name="Pham C."/>
            <person name="Simmons D."/>
            <person name="Wilczek-Boney K."/>
            <person name="Hale W."/>
            <person name="Jakkamsetti A."/>
            <person name="Pham P."/>
            <person name="Ruth R."/>
            <person name="San Lucas F."/>
            <person name="Warren J."/>
            <person name="Zhang J."/>
            <person name="Zhao Z."/>
            <person name="Zhou C."/>
            <person name="Zhu D."/>
            <person name="Lee S."/>
            <person name="Bess C."/>
            <person name="Blankenburg K."/>
            <person name="Forbes L."/>
            <person name="Fu Q."/>
            <person name="Gubbala S."/>
            <person name="Hirani K."/>
            <person name="Jayaseelan J.C."/>
            <person name="Lara F."/>
            <person name="Munidasa M."/>
            <person name="Palculict T."/>
            <person name="Patil S."/>
            <person name="Pu L.-L."/>
            <person name="Saada N."/>
            <person name="Tang L."/>
            <person name="Weissenberger G."/>
            <person name="Zhu Y."/>
            <person name="Hemphill L."/>
            <person name="Shang Y."/>
            <person name="Youmans B."/>
            <person name="Ayvaz T."/>
            <person name="Ross M."/>
            <person name="Santibanez J."/>
            <person name="Aqrawi P."/>
            <person name="Gross S."/>
            <person name="Joshi V."/>
            <person name="Fowler G."/>
            <person name="Nazareth L."/>
            <person name="Reid J."/>
            <person name="Worley K."/>
            <person name="Petrosino J."/>
            <person name="Highlander S."/>
            <person name="Gibbs R."/>
        </authorList>
    </citation>
    <scope>NUCLEOTIDE SEQUENCE [LARGE SCALE GENOMIC DNA]</scope>
    <source>
        <strain evidence="3 4">DSM 10105</strain>
    </source>
</reference>
<dbReference type="CDD" id="cd08501">
    <property type="entry name" value="PBP2_Lpqw"/>
    <property type="match status" value="1"/>
</dbReference>
<dbReference type="Gene3D" id="3.10.105.10">
    <property type="entry name" value="Dipeptide-binding Protein, Domain 3"/>
    <property type="match status" value="1"/>
</dbReference>
<dbReference type="InterPro" id="IPR039424">
    <property type="entry name" value="SBP_5"/>
</dbReference>
<dbReference type="PANTHER" id="PTHR30290:SF65">
    <property type="entry name" value="MONOACYL PHOSPHATIDYLINOSITOL TETRAMANNOSIDE-BINDING PROTEIN LPQW-RELATED"/>
    <property type="match status" value="1"/>
</dbReference>
<dbReference type="SUPFAM" id="SSF53850">
    <property type="entry name" value="Periplasmic binding protein-like II"/>
    <property type="match status" value="1"/>
</dbReference>
<gene>
    <name evidence="3" type="ORF">HMPREF0620_0969</name>
</gene>
<proteinExistence type="predicted"/>
<feature type="signal peptide" evidence="1">
    <location>
        <begin position="1"/>
        <end position="24"/>
    </location>
</feature>
<sequence length="576" mass="62703">MKKTSTLVKLGALVASAATVFALAACGNNNAGSGSAKSESAAGTPVNYSGTLPMPKKVGVYNNPKSRDQLKDNGSVTYPIVELGPDWNTWSVNGNTLYMNTLWSYYMPVLWTYNVDGSKVAPNKNYITDYNVKTVNGKQTITLNFNPKAKWNNGTPIDWTAVEAAWKVQSGKDQNYTPASTTGWDQVESVKQGTSSKQAVVTMKTPYYPAYSFLGVYPPQAANVNAYTKGWSNDPHDKDWGAGPYVVKSLTDSQVVFTANPKWWGNKPKMTTVTLKKLESQAEINAFKNGEIDTVSLGSKDDIKAVASVKGATIRRGYASSVGVLEMNTTRPQLKDINVRRAIVQAINRKQLDDLANAGIDWNESVPGSELTYPTQSSYEDNMPKESAYNVANAKKTLEKAGYKMGSDGYYAKNGKTLALSYTTFSDSQKTKANGLAVQKMLKAAGIKLTIDNQPSANFSTTLTSGNWDIVRMSWSSSIPTDAFSSGYQLYGSDSQSNYTHVGTKEIDEAFKKVPSIKDTKQQVDTMNAAEKKALALYGTFPYFNGPVMGAYTKGLANSGPAGWQTVLREDVGWEK</sequence>
<dbReference type="PROSITE" id="PS51257">
    <property type="entry name" value="PROKAR_LIPOPROTEIN"/>
    <property type="match status" value="1"/>
</dbReference>
<dbReference type="KEGG" id="pdo:PSDT_0674"/>
<dbReference type="Gene3D" id="3.40.190.10">
    <property type="entry name" value="Periplasmic binding protein-like II"/>
    <property type="match status" value="1"/>
</dbReference>
<evidence type="ECO:0000256" key="1">
    <source>
        <dbReference type="SAM" id="SignalP"/>
    </source>
</evidence>
<dbReference type="GO" id="GO:1904680">
    <property type="term" value="F:peptide transmembrane transporter activity"/>
    <property type="evidence" value="ECO:0007669"/>
    <property type="project" value="TreeGrafter"/>
</dbReference>
<dbReference type="eggNOG" id="COG0747">
    <property type="taxonomic scope" value="Bacteria"/>
</dbReference>
<dbReference type="EMBL" id="AEON01000001">
    <property type="protein sequence ID" value="EFT83964.1"/>
    <property type="molecule type" value="Genomic_DNA"/>
</dbReference>
<dbReference type="HOGENOM" id="CLU_017028_11_1_11"/>
<keyword evidence="1" id="KW-0732">Signal</keyword>
<dbReference type="Pfam" id="PF00496">
    <property type="entry name" value="SBP_bac_5"/>
    <property type="match status" value="1"/>
</dbReference>
<dbReference type="Gene3D" id="3.90.76.10">
    <property type="entry name" value="Dipeptide-binding Protein, Domain 1"/>
    <property type="match status" value="1"/>
</dbReference>
<dbReference type="PANTHER" id="PTHR30290">
    <property type="entry name" value="PERIPLASMIC BINDING COMPONENT OF ABC TRANSPORTER"/>
    <property type="match status" value="1"/>
</dbReference>
<feature type="chain" id="PRO_5003206941" evidence="1">
    <location>
        <begin position="25"/>
        <end position="576"/>
    </location>
</feature>
<protein>
    <submittedName>
        <fullName evidence="3">ABC transporter, substrate-binding protein, family 5</fullName>
    </submittedName>
</protein>
<feature type="domain" description="Solute-binding protein family 5" evidence="2">
    <location>
        <begin position="136"/>
        <end position="495"/>
    </location>
</feature>
<dbReference type="Proteomes" id="UP000004946">
    <property type="component" value="Chromosome"/>
</dbReference>
<organism evidence="3 4">
    <name type="scientific">Parascardovia denticolens DSM 10105 = JCM 12538</name>
    <dbReference type="NCBI Taxonomy" id="864564"/>
    <lineage>
        <taxon>Bacteria</taxon>
        <taxon>Bacillati</taxon>
        <taxon>Actinomycetota</taxon>
        <taxon>Actinomycetes</taxon>
        <taxon>Bifidobacteriales</taxon>
        <taxon>Bifidobacteriaceae</taxon>
        <taxon>Parascardovia</taxon>
    </lineage>
</organism>
<evidence type="ECO:0000259" key="2">
    <source>
        <dbReference type="Pfam" id="PF00496"/>
    </source>
</evidence>
<keyword evidence="4" id="KW-1185">Reference proteome</keyword>
<accession>E6JZ74</accession>
<evidence type="ECO:0000313" key="3">
    <source>
        <dbReference type="EMBL" id="EFT83964.1"/>
    </source>
</evidence>
<name>E6JZ74_PARDN</name>
<dbReference type="AlphaFoldDB" id="E6JZ74"/>
<dbReference type="GO" id="GO:0015833">
    <property type="term" value="P:peptide transport"/>
    <property type="evidence" value="ECO:0007669"/>
    <property type="project" value="TreeGrafter"/>
</dbReference>
<evidence type="ECO:0000313" key="4">
    <source>
        <dbReference type="Proteomes" id="UP000004946"/>
    </source>
</evidence>